<feature type="active site" description="Nucleophile" evidence="4">
    <location>
        <position position="519"/>
    </location>
</feature>
<keyword evidence="1 4" id="KW-0489">Methyltransferase</keyword>
<dbReference type="Pfam" id="PF05958">
    <property type="entry name" value="tRNA_U5-meth_tr"/>
    <property type="match status" value="1"/>
</dbReference>
<dbReference type="GO" id="GO:0001510">
    <property type="term" value="P:RNA methylation"/>
    <property type="evidence" value="ECO:0007669"/>
    <property type="project" value="UniProtKB-ARBA"/>
</dbReference>
<evidence type="ECO:0000313" key="8">
    <source>
        <dbReference type="EMBL" id="HGZ44347.1"/>
    </source>
</evidence>
<accession>A0A832ML17</accession>
<dbReference type="GO" id="GO:0008173">
    <property type="term" value="F:RNA methyltransferase activity"/>
    <property type="evidence" value="ECO:0007669"/>
    <property type="project" value="InterPro"/>
</dbReference>
<evidence type="ECO:0000256" key="2">
    <source>
        <dbReference type="ARBA" id="ARBA00022679"/>
    </source>
</evidence>
<dbReference type="NCBIfam" id="TIGR00479">
    <property type="entry name" value="rumA"/>
    <property type="match status" value="1"/>
</dbReference>
<dbReference type="PROSITE" id="PS01230">
    <property type="entry name" value="TRMA_1"/>
    <property type="match status" value="1"/>
</dbReference>
<dbReference type="PROSITE" id="PS51687">
    <property type="entry name" value="SAM_MT_RNA_M5U"/>
    <property type="match status" value="1"/>
</dbReference>
<dbReference type="PROSITE" id="PS50926">
    <property type="entry name" value="TRAM"/>
    <property type="match status" value="1"/>
</dbReference>
<dbReference type="InterPro" id="IPR002792">
    <property type="entry name" value="TRAM_dom"/>
</dbReference>
<evidence type="ECO:0000256" key="6">
    <source>
        <dbReference type="SAM" id="MobiDB-lite"/>
    </source>
</evidence>
<dbReference type="FunFam" id="3.40.50.150:FF:000009">
    <property type="entry name" value="23S rRNA (Uracil(1939)-C(5))-methyltransferase RlmD"/>
    <property type="match status" value="1"/>
</dbReference>
<dbReference type="PANTHER" id="PTHR11061:SF30">
    <property type="entry name" value="TRNA (URACIL(54)-C(5))-METHYLTRANSFERASE"/>
    <property type="match status" value="1"/>
</dbReference>
<dbReference type="InterPro" id="IPR029063">
    <property type="entry name" value="SAM-dependent_MTases_sf"/>
</dbReference>
<dbReference type="EC" id="2.1.1.190" evidence="8"/>
<feature type="active site" evidence="5">
    <location>
        <position position="519"/>
    </location>
</feature>
<feature type="binding site" evidence="4">
    <location>
        <position position="492"/>
    </location>
    <ligand>
        <name>S-adenosyl-L-methionine</name>
        <dbReference type="ChEBI" id="CHEBI:59789"/>
    </ligand>
</feature>
<dbReference type="PROSITE" id="PS01231">
    <property type="entry name" value="TRMA_2"/>
    <property type="match status" value="1"/>
</dbReference>
<dbReference type="CDD" id="cd02440">
    <property type="entry name" value="AdoMet_MTases"/>
    <property type="match status" value="1"/>
</dbReference>
<comment type="similarity">
    <text evidence="4">Belongs to the class I-like SAM-binding methyltransferase superfamily. RNA M5U methyltransferase family.</text>
</comment>
<evidence type="ECO:0000259" key="7">
    <source>
        <dbReference type="PROSITE" id="PS50926"/>
    </source>
</evidence>
<dbReference type="Pfam" id="PF01938">
    <property type="entry name" value="TRAM"/>
    <property type="match status" value="1"/>
</dbReference>
<feature type="region of interest" description="Disordered" evidence="6">
    <location>
        <begin position="15"/>
        <end position="86"/>
    </location>
</feature>
<evidence type="ECO:0000256" key="3">
    <source>
        <dbReference type="ARBA" id="ARBA00022691"/>
    </source>
</evidence>
<feature type="binding site" evidence="4">
    <location>
        <position position="390"/>
    </location>
    <ligand>
        <name>S-adenosyl-L-methionine</name>
        <dbReference type="ChEBI" id="CHEBI:59789"/>
    </ligand>
</feature>
<evidence type="ECO:0000256" key="1">
    <source>
        <dbReference type="ARBA" id="ARBA00022603"/>
    </source>
</evidence>
<dbReference type="InterPro" id="IPR030390">
    <property type="entry name" value="MeTrfase_TrmA_AS"/>
</dbReference>
<sequence length="564" mass="61266">MVELVAQLVAQRLRVDPEPRAAARLRRGRTRGREPEREQRGRQQAGPKDPDDGANSHANPPVLASDPGRSKALPAASGFDPIGRRRVPGSWPAGTCFVPRTAPLGPMRVNDLFSLEVEDLALGGKALARVDGRVVFADRGLPGDRIEARITRVKRGWAEARTLAVTAPAAQRVPARCPHVDVCGGCRMQELPYERQLALKERQVRETLVHLGGIAAPPVRPIVPAPEPFHYRNKMEFSFHPGEDGAPWLGLHHRGAFDRVFEVEACVLPSALTLDIVALTRRVARARGWRAYHPSRHEGVVRFLTVRHLPLTGECGVHLVAARDEVPGLEAWARAVAALSPAVRSVTVLFNDSRANVAFGGAERVLHGPGTVRERLLGLEFEAGANAFLQTNSRQAEALYAAALAAADLRGGESVLDLYCGAGTLTLLFARACREAVGVESVADAVTAARDNAARNGIANARFVEGESRAVLRQWARGERDGAPRPDVVVVDPPRAGLHPRVVFRVAELAPRRVVYVSCNPATLARDLKDFAAHGWALEEVTPFDMFPHTPHIECVARLARRAP</sequence>
<evidence type="ECO:0000256" key="5">
    <source>
        <dbReference type="PROSITE-ProRule" id="PRU10015"/>
    </source>
</evidence>
<dbReference type="AlphaFoldDB" id="A0A832ML17"/>
<feature type="binding site" evidence="4">
    <location>
        <position position="419"/>
    </location>
    <ligand>
        <name>S-adenosyl-L-methionine</name>
        <dbReference type="ChEBI" id="CHEBI:59789"/>
    </ligand>
</feature>
<organism evidence="8">
    <name type="scientific">Eiseniibacteriota bacterium</name>
    <dbReference type="NCBI Taxonomy" id="2212470"/>
    <lineage>
        <taxon>Bacteria</taxon>
        <taxon>Candidatus Eiseniibacteriota</taxon>
    </lineage>
</organism>
<dbReference type="Gene3D" id="3.40.50.150">
    <property type="entry name" value="Vaccinia Virus protein VP39"/>
    <property type="match status" value="1"/>
</dbReference>
<feature type="domain" description="TRAM" evidence="7">
    <location>
        <begin position="106"/>
        <end position="164"/>
    </location>
</feature>
<protein>
    <submittedName>
        <fullName evidence="8">23S rRNA (Uracil(1939)-C(5))-methyltransferase RlmD</fullName>
        <ecNumber evidence="8">2.1.1.190</ecNumber>
    </submittedName>
</protein>
<keyword evidence="3 4" id="KW-0949">S-adenosyl-L-methionine</keyword>
<name>A0A832ML17_UNCEI</name>
<dbReference type="EMBL" id="DSQF01000026">
    <property type="protein sequence ID" value="HGZ44347.1"/>
    <property type="molecule type" value="Genomic_DNA"/>
</dbReference>
<dbReference type="SUPFAM" id="SSF50249">
    <property type="entry name" value="Nucleic acid-binding proteins"/>
    <property type="match status" value="1"/>
</dbReference>
<feature type="compositionally biased region" description="Basic and acidic residues" evidence="6">
    <location>
        <begin position="31"/>
        <end position="41"/>
    </location>
</feature>
<reference evidence="8" key="1">
    <citation type="journal article" date="2020" name="mSystems">
        <title>Genome- and Community-Level Interaction Insights into Carbon Utilization and Element Cycling Functions of Hydrothermarchaeota in Hydrothermal Sediment.</title>
        <authorList>
            <person name="Zhou Z."/>
            <person name="Liu Y."/>
            <person name="Xu W."/>
            <person name="Pan J."/>
            <person name="Luo Z.H."/>
            <person name="Li M."/>
        </authorList>
    </citation>
    <scope>NUCLEOTIDE SEQUENCE [LARGE SCALE GENOMIC DNA]</scope>
    <source>
        <strain evidence="8">SpSt-381</strain>
    </source>
</reference>
<keyword evidence="2 4" id="KW-0808">Transferase</keyword>
<feature type="binding site" evidence="4">
    <location>
        <position position="440"/>
    </location>
    <ligand>
        <name>S-adenosyl-L-methionine</name>
        <dbReference type="ChEBI" id="CHEBI:59789"/>
    </ligand>
</feature>
<evidence type="ECO:0000256" key="4">
    <source>
        <dbReference type="PROSITE-ProRule" id="PRU01024"/>
    </source>
</evidence>
<dbReference type="InterPro" id="IPR010280">
    <property type="entry name" value="U5_MeTrfase_fam"/>
</dbReference>
<dbReference type="Gene3D" id="2.40.50.1070">
    <property type="match status" value="1"/>
</dbReference>
<dbReference type="PANTHER" id="PTHR11061">
    <property type="entry name" value="RNA M5U METHYLTRANSFERASE"/>
    <property type="match status" value="1"/>
</dbReference>
<dbReference type="GO" id="GO:0006396">
    <property type="term" value="P:RNA processing"/>
    <property type="evidence" value="ECO:0007669"/>
    <property type="project" value="InterPro"/>
</dbReference>
<dbReference type="InterPro" id="IPR030391">
    <property type="entry name" value="MeTrfase_TrmA_CS"/>
</dbReference>
<gene>
    <name evidence="8" type="primary">rlmD</name>
    <name evidence="8" type="ORF">ENR23_13190</name>
</gene>
<dbReference type="GO" id="GO:0008757">
    <property type="term" value="F:S-adenosylmethionine-dependent methyltransferase activity"/>
    <property type="evidence" value="ECO:0007669"/>
    <property type="project" value="UniProtKB-ARBA"/>
</dbReference>
<dbReference type="InterPro" id="IPR012340">
    <property type="entry name" value="NA-bd_OB-fold"/>
</dbReference>
<comment type="caution">
    <text evidence="8">The sequence shown here is derived from an EMBL/GenBank/DDBJ whole genome shotgun (WGS) entry which is preliminary data.</text>
</comment>
<proteinExistence type="inferred from homology"/>
<dbReference type="Gene3D" id="2.40.50.140">
    <property type="entry name" value="Nucleic acid-binding proteins"/>
    <property type="match status" value="1"/>
</dbReference>
<dbReference type="SUPFAM" id="SSF53335">
    <property type="entry name" value="S-adenosyl-L-methionine-dependent methyltransferases"/>
    <property type="match status" value="1"/>
</dbReference>